<dbReference type="EMBL" id="JAWDJW010003912">
    <property type="protein sequence ID" value="KAK3076488.1"/>
    <property type="molecule type" value="Genomic_DNA"/>
</dbReference>
<feature type="non-terminal residue" evidence="1">
    <location>
        <position position="439"/>
    </location>
</feature>
<organism evidence="1 2">
    <name type="scientific">Coniosporium uncinatum</name>
    <dbReference type="NCBI Taxonomy" id="93489"/>
    <lineage>
        <taxon>Eukaryota</taxon>
        <taxon>Fungi</taxon>
        <taxon>Dikarya</taxon>
        <taxon>Ascomycota</taxon>
        <taxon>Pezizomycotina</taxon>
        <taxon>Dothideomycetes</taxon>
        <taxon>Dothideomycetes incertae sedis</taxon>
        <taxon>Coniosporium</taxon>
    </lineage>
</organism>
<evidence type="ECO:0000313" key="2">
    <source>
        <dbReference type="Proteomes" id="UP001186974"/>
    </source>
</evidence>
<comment type="caution">
    <text evidence="1">The sequence shown here is derived from an EMBL/GenBank/DDBJ whole genome shotgun (WGS) entry which is preliminary data.</text>
</comment>
<gene>
    <name evidence="1" type="ORF">LTS18_012872</name>
</gene>
<dbReference type="Proteomes" id="UP001186974">
    <property type="component" value="Unassembled WGS sequence"/>
</dbReference>
<accession>A0ACC3DIY0</accession>
<feature type="non-terminal residue" evidence="1">
    <location>
        <position position="1"/>
    </location>
</feature>
<evidence type="ECO:0000313" key="1">
    <source>
        <dbReference type="EMBL" id="KAK3076488.1"/>
    </source>
</evidence>
<reference evidence="1" key="1">
    <citation type="submission" date="2024-09" db="EMBL/GenBank/DDBJ databases">
        <title>Black Yeasts Isolated from many extreme environments.</title>
        <authorList>
            <person name="Coleine C."/>
            <person name="Stajich J.E."/>
            <person name="Selbmann L."/>
        </authorList>
    </citation>
    <scope>NUCLEOTIDE SEQUENCE</scope>
    <source>
        <strain evidence="1">CCFEE 5737</strain>
    </source>
</reference>
<name>A0ACC3DIY0_9PEZI</name>
<sequence>KRFAAVFVTALLVFLFLYNKPEGIGEGPRIRRPFPSKDGGVSIPGWGGQSPPGEKQPSGAPPQDHDEEAPPGSRRVDGSDYYYNGFIKFYKLASTMHSISRTMGYRRENRNVLFAVSSLKSASNLIPLACEMGKADRNYVHLAFLGRDDLPVDDILGLNGVDKQTCNVFWHDGRPDYSRFSTEGRAEASVSAALGHIEGFMHPQVIIMDDSAQEDAFFTRGLRSKAEQLDHPVLEVPQGQADNFAWLTRLDSGSLNSWHKAQVDILIHAQPGSSGSLIRLLKSLESADYSGLSPPRLTIELPANIEPSTRDYLREIVWPPKRYRSPAQPNQLTLRHRISTRRITAEEASVRFLESFYPPSSENSHVLLLSPQAELSPLYFHYLKYVLLEYKYSSFGARSAGKLAGVSLELPANLLNGTGPFPKPTLAHMNTDQYATQPS</sequence>
<proteinExistence type="predicted"/>
<protein>
    <submittedName>
        <fullName evidence="1">Uncharacterized protein</fullName>
    </submittedName>
</protein>
<keyword evidence="2" id="KW-1185">Reference proteome</keyword>